<gene>
    <name evidence="1" type="ORF">KNN_00233</name>
</gene>
<evidence type="ECO:0000313" key="1">
    <source>
        <dbReference type="EMBL" id="BAR81110.1"/>
    </source>
</evidence>
<dbReference type="AlphaFoldDB" id="A0A9W4A141"/>
<sequence length="63" mass="7086">MFWILGIISFVGVVGMSIATVEKPLNIPSNYCIEVNTEGFRDIVALVDINNVLEFSLEEKCFF</sequence>
<reference evidence="1 2" key="1">
    <citation type="submission" date="2015-05" db="EMBL/GenBank/DDBJ databases">
        <title>Whole genome sequence of Bacillus thuringiensis serovar tolworthi Pasteur Institute Standard strain.</title>
        <authorList>
            <person name="Kanda K."/>
            <person name="Nakashima K."/>
            <person name="Nagano Y."/>
        </authorList>
    </citation>
    <scope>NUCLEOTIDE SEQUENCE [LARGE SCALE GENOMIC DNA]</scope>
    <source>
        <strain evidence="1 2">Pasteur Institute Standard strain</strain>
    </source>
</reference>
<dbReference type="EMBL" id="AP014864">
    <property type="protein sequence ID" value="BAR81110.1"/>
    <property type="molecule type" value="Genomic_DNA"/>
</dbReference>
<dbReference type="Gene3D" id="3.30.420.590">
    <property type="match status" value="1"/>
</dbReference>
<protein>
    <submittedName>
        <fullName evidence="1">Transcriptional regulator</fullName>
    </submittedName>
</protein>
<name>A0A9W4A141_BACTO</name>
<evidence type="ECO:0000313" key="2">
    <source>
        <dbReference type="Proteomes" id="UP000055316"/>
    </source>
</evidence>
<proteinExistence type="predicted"/>
<accession>A0A9W4A141</accession>
<dbReference type="Proteomes" id="UP000055316">
    <property type="component" value="Chromosome"/>
</dbReference>
<organism evidence="1 2">
    <name type="scientific">Bacillus thuringiensis subsp. tolworthi</name>
    <dbReference type="NCBI Taxonomy" id="1442"/>
    <lineage>
        <taxon>Bacteria</taxon>
        <taxon>Bacillati</taxon>
        <taxon>Bacillota</taxon>
        <taxon>Bacilli</taxon>
        <taxon>Bacillales</taxon>
        <taxon>Bacillaceae</taxon>
        <taxon>Bacillus</taxon>
        <taxon>Bacillus cereus group</taxon>
    </lineage>
</organism>